<evidence type="ECO:0000256" key="6">
    <source>
        <dbReference type="ARBA" id="ARBA00022692"/>
    </source>
</evidence>
<dbReference type="InterPro" id="IPR050445">
    <property type="entry name" value="Bact_polysacc_biosynth/exp"/>
</dbReference>
<dbReference type="GO" id="GO:0042802">
    <property type="term" value="F:identical protein binding"/>
    <property type="evidence" value="ECO:0007669"/>
    <property type="project" value="UniProtKB-ARBA"/>
</dbReference>
<evidence type="ECO:0000259" key="17">
    <source>
        <dbReference type="Pfam" id="PF13614"/>
    </source>
</evidence>
<keyword evidence="4" id="KW-0997">Cell inner membrane</keyword>
<dbReference type="GO" id="GO:0005886">
    <property type="term" value="C:plasma membrane"/>
    <property type="evidence" value="ECO:0007669"/>
    <property type="project" value="UniProtKB-SubCell"/>
</dbReference>
<dbReference type="Pfam" id="PF13807">
    <property type="entry name" value="GNVR"/>
    <property type="match status" value="1"/>
</dbReference>
<keyword evidence="11 15" id="KW-0472">Membrane</keyword>
<dbReference type="GO" id="GO:0004713">
    <property type="term" value="F:protein tyrosine kinase activity"/>
    <property type="evidence" value="ECO:0007669"/>
    <property type="project" value="UniProtKB-KW"/>
</dbReference>
<organism evidence="19 20">
    <name type="scientific">Yokenella regensburgei</name>
    <dbReference type="NCBI Taxonomy" id="158877"/>
    <lineage>
        <taxon>Bacteria</taxon>
        <taxon>Pseudomonadati</taxon>
        <taxon>Pseudomonadota</taxon>
        <taxon>Gammaproteobacteria</taxon>
        <taxon>Enterobacterales</taxon>
        <taxon>Enterobacteriaceae</taxon>
        <taxon>Yokenella</taxon>
    </lineage>
</organism>
<dbReference type="Pfam" id="PF13614">
    <property type="entry name" value="AAA_31"/>
    <property type="match status" value="1"/>
</dbReference>
<evidence type="ECO:0000256" key="2">
    <source>
        <dbReference type="ARBA" id="ARBA00008883"/>
    </source>
</evidence>
<keyword evidence="6 15" id="KW-0812">Transmembrane</keyword>
<evidence type="ECO:0000313" key="20">
    <source>
        <dbReference type="Proteomes" id="UP000251313"/>
    </source>
</evidence>
<dbReference type="FunFam" id="3.40.50.300:FF:000527">
    <property type="entry name" value="Tyrosine-protein kinase etk"/>
    <property type="match status" value="1"/>
</dbReference>
<keyword evidence="9" id="KW-0067">ATP-binding</keyword>
<dbReference type="PANTHER" id="PTHR32309:SF32">
    <property type="entry name" value="TYROSINE-PROTEIN KINASE ETK-RELATED"/>
    <property type="match status" value="1"/>
</dbReference>
<keyword evidence="5 19" id="KW-0808">Transferase</keyword>
<evidence type="ECO:0000256" key="11">
    <source>
        <dbReference type="ARBA" id="ARBA00023136"/>
    </source>
</evidence>
<evidence type="ECO:0000259" key="16">
    <source>
        <dbReference type="Pfam" id="PF02706"/>
    </source>
</evidence>
<dbReference type="Gene3D" id="3.40.50.300">
    <property type="entry name" value="P-loop containing nucleotide triphosphate hydrolases"/>
    <property type="match status" value="1"/>
</dbReference>
<proteinExistence type="inferred from homology"/>
<dbReference type="InterPro" id="IPR027417">
    <property type="entry name" value="P-loop_NTPase"/>
</dbReference>
<evidence type="ECO:0000256" key="1">
    <source>
        <dbReference type="ARBA" id="ARBA00004429"/>
    </source>
</evidence>
<dbReference type="EMBL" id="UAVL01000001">
    <property type="protein sequence ID" value="SQA61129.1"/>
    <property type="molecule type" value="Genomic_DNA"/>
</dbReference>
<comment type="catalytic activity">
    <reaction evidence="13">
        <text>L-tyrosyl-[protein] + ATP = O-phospho-L-tyrosyl-[protein] + ADP + H(+)</text>
        <dbReference type="Rhea" id="RHEA:10596"/>
        <dbReference type="Rhea" id="RHEA-COMP:10136"/>
        <dbReference type="Rhea" id="RHEA-COMP:20101"/>
        <dbReference type="ChEBI" id="CHEBI:15378"/>
        <dbReference type="ChEBI" id="CHEBI:30616"/>
        <dbReference type="ChEBI" id="CHEBI:46858"/>
        <dbReference type="ChEBI" id="CHEBI:61978"/>
        <dbReference type="ChEBI" id="CHEBI:456216"/>
    </reaction>
</comment>
<feature type="domain" description="AAA" evidence="17">
    <location>
        <begin position="539"/>
        <end position="651"/>
    </location>
</feature>
<keyword evidence="3" id="KW-1003">Cell membrane</keyword>
<keyword evidence="14" id="KW-0175">Coiled coil</keyword>
<dbReference type="Pfam" id="PF02706">
    <property type="entry name" value="Wzz"/>
    <property type="match status" value="1"/>
</dbReference>
<comment type="subcellular location">
    <subcellularLocation>
        <location evidence="1">Cell inner membrane</location>
        <topology evidence="1">Multi-pass membrane protein</topology>
    </subcellularLocation>
</comment>
<dbReference type="EC" id="2.7.10.-" evidence="19"/>
<dbReference type="PANTHER" id="PTHR32309">
    <property type="entry name" value="TYROSINE-PROTEIN KINASE"/>
    <property type="match status" value="1"/>
</dbReference>
<evidence type="ECO:0000256" key="15">
    <source>
        <dbReference type="SAM" id="Phobius"/>
    </source>
</evidence>
<feature type="coiled-coil region" evidence="14">
    <location>
        <begin position="265"/>
        <end position="292"/>
    </location>
</feature>
<feature type="transmembrane region" description="Helical" evidence="15">
    <location>
        <begin position="422"/>
        <end position="441"/>
    </location>
</feature>
<evidence type="ECO:0000313" key="19">
    <source>
        <dbReference type="EMBL" id="SQA61129.1"/>
    </source>
</evidence>
<evidence type="ECO:0000256" key="9">
    <source>
        <dbReference type="ARBA" id="ARBA00022840"/>
    </source>
</evidence>
<evidence type="ECO:0000256" key="7">
    <source>
        <dbReference type="ARBA" id="ARBA00022741"/>
    </source>
</evidence>
<feature type="domain" description="Polysaccharide chain length determinant N-terminal" evidence="16">
    <location>
        <begin position="17"/>
        <end position="106"/>
    </location>
</feature>
<evidence type="ECO:0000256" key="10">
    <source>
        <dbReference type="ARBA" id="ARBA00022989"/>
    </source>
</evidence>
<dbReference type="Proteomes" id="UP000251313">
    <property type="component" value="Unassembled WGS sequence"/>
</dbReference>
<dbReference type="AlphaFoldDB" id="A0AB38FVB4"/>
<dbReference type="RefSeq" id="WP_038257456.1">
    <property type="nucleotide sequence ID" value="NZ_UAVL01000001.1"/>
</dbReference>
<evidence type="ECO:0000256" key="12">
    <source>
        <dbReference type="ARBA" id="ARBA00023137"/>
    </source>
</evidence>
<reference evidence="19 20" key="1">
    <citation type="submission" date="2018-06" db="EMBL/GenBank/DDBJ databases">
        <authorList>
            <consortium name="Pathogen Informatics"/>
            <person name="Doyle S."/>
        </authorList>
    </citation>
    <scope>NUCLEOTIDE SEQUENCE [LARGE SCALE GENOMIC DNA]</scope>
    <source>
        <strain evidence="19 20">NCTC11967</strain>
    </source>
</reference>
<evidence type="ECO:0000256" key="8">
    <source>
        <dbReference type="ARBA" id="ARBA00022777"/>
    </source>
</evidence>
<dbReference type="CDD" id="cd05387">
    <property type="entry name" value="BY-kinase"/>
    <property type="match status" value="1"/>
</dbReference>
<evidence type="ECO:0000256" key="4">
    <source>
        <dbReference type="ARBA" id="ARBA00022519"/>
    </source>
</evidence>
<dbReference type="Pfam" id="PF23607">
    <property type="entry name" value="WZC_N"/>
    <property type="match status" value="1"/>
</dbReference>
<dbReference type="InterPro" id="IPR005702">
    <property type="entry name" value="Wzc-like_C"/>
</dbReference>
<name>A0AB38FVB4_9ENTR</name>
<feature type="domain" description="Tyrosine-protein kinase G-rich" evidence="18">
    <location>
        <begin position="364"/>
        <end position="444"/>
    </location>
</feature>
<sequence length="725" mass="79739">MLANSNTPLSTSLPDKEIDLLHLVVTLLSHWKQIVALSLLSGLMALLFAMTAAPQYQADVLIQVEKKQNGLLPGGLDSLMPELSTGTASETELLRSRMILGKTVRDAGLQTVVNPVYFPVVGHAWARLTNNMVKLPTIHQYITTDQSPWVLQVVDSKHYTLTKGTTRLDGKVGQPLQDGGLTLEISALNAPAGSRFTLSRLTEQEAIQELKKNMTIGASKGDSGMIDLTMKGVSPVAIAQTLNIIAENYLQQNVARQTDKEAKSLAFLQELLAEVRTNLTEAENKLNGYRQRNDSIDLSLETKAILEQVAGVDSQLNMLTFEEAELSQLYKKEHPTYRALAEKRRTLEKEKRKLDQRVSEMPSVQQEIFRLSQEVESGREVYIQLLTRQQELSITRSGVTGNVRIIDTATVPVVPIGPKKTLIVVLGLLMGALFSCGLVLLRRMLKQTVDTTEQLEDLGLQVCAAVPHSGWLERRSRRSIRALWPSGQQTAQGPRPFLCLANPADLSVEAIRGLRTSLYFEMQERNNNLLMVCSATENSGKTFLSTSLAALMAETGQKVLFIDADLRRGDAHTLFKMDRGEGLSALLSGTHEVQDIVRCFPAGGFDVITRGMHKLDPSQLLVESRFAQIVAWAKAHYDVVIIDTPPVLAVSDAAIIGKQQCLTLLVARAGQTSLKETALSVQKLATHGVDIAGVVLNGIRQNKVSDYCYGYRSGGYHYTSQDECA</sequence>
<comment type="similarity">
    <text evidence="2">Belongs to the etk/wzc family.</text>
</comment>
<comment type="caution">
    <text evidence="19">The sequence shown here is derived from an EMBL/GenBank/DDBJ whole genome shotgun (WGS) entry which is preliminary data.</text>
</comment>
<evidence type="ECO:0000256" key="14">
    <source>
        <dbReference type="SAM" id="Coils"/>
    </source>
</evidence>
<evidence type="ECO:0000256" key="5">
    <source>
        <dbReference type="ARBA" id="ARBA00022679"/>
    </source>
</evidence>
<keyword evidence="7" id="KW-0547">Nucleotide-binding</keyword>
<keyword evidence="10 15" id="KW-1133">Transmembrane helix</keyword>
<gene>
    <name evidence="19" type="primary">etk</name>
    <name evidence="19" type="ORF">NCTC11967_01078</name>
</gene>
<keyword evidence="8 19" id="KW-0418">Kinase</keyword>
<accession>A0AB38FVB4</accession>
<dbReference type="InterPro" id="IPR025669">
    <property type="entry name" value="AAA_dom"/>
</dbReference>
<dbReference type="InterPro" id="IPR003856">
    <property type="entry name" value="LPS_length_determ_N"/>
</dbReference>
<evidence type="ECO:0000259" key="18">
    <source>
        <dbReference type="Pfam" id="PF13807"/>
    </source>
</evidence>
<evidence type="ECO:0000256" key="3">
    <source>
        <dbReference type="ARBA" id="ARBA00022475"/>
    </source>
</evidence>
<dbReference type="NCBIfam" id="TIGR01007">
    <property type="entry name" value="eps_fam"/>
    <property type="match status" value="1"/>
</dbReference>
<dbReference type="InterPro" id="IPR032807">
    <property type="entry name" value="GNVR"/>
</dbReference>
<evidence type="ECO:0000256" key="13">
    <source>
        <dbReference type="ARBA" id="ARBA00053015"/>
    </source>
</evidence>
<protein>
    <submittedName>
        <fullName evidence="19">Tyrosine-protein kinase etk</fullName>
        <ecNumber evidence="19">2.7.10.-</ecNumber>
    </submittedName>
</protein>
<keyword evidence="12" id="KW-0829">Tyrosine-protein kinase</keyword>
<dbReference type="SUPFAM" id="SSF52540">
    <property type="entry name" value="P-loop containing nucleoside triphosphate hydrolases"/>
    <property type="match status" value="1"/>
</dbReference>
<dbReference type="GO" id="GO:0005524">
    <property type="term" value="F:ATP binding"/>
    <property type="evidence" value="ECO:0007669"/>
    <property type="project" value="UniProtKB-KW"/>
</dbReference>